<dbReference type="AlphaFoldDB" id="A0AAP0BZ65"/>
<keyword evidence="3" id="KW-1185">Reference proteome</keyword>
<gene>
    <name evidence="2" type="ORF">KSP39_PZI002626</name>
</gene>
<dbReference type="Proteomes" id="UP001418222">
    <property type="component" value="Unassembled WGS sequence"/>
</dbReference>
<accession>A0AAP0BZ65</accession>
<proteinExistence type="predicted"/>
<dbReference type="EMBL" id="JBBWWQ010000002">
    <property type="protein sequence ID" value="KAK8954706.1"/>
    <property type="molecule type" value="Genomic_DNA"/>
</dbReference>
<reference evidence="2 3" key="1">
    <citation type="journal article" date="2022" name="Nat. Plants">
        <title>Genomes of leafy and leafless Platanthera orchids illuminate the evolution of mycoheterotrophy.</title>
        <authorList>
            <person name="Li M.H."/>
            <person name="Liu K.W."/>
            <person name="Li Z."/>
            <person name="Lu H.C."/>
            <person name="Ye Q.L."/>
            <person name="Zhang D."/>
            <person name="Wang J.Y."/>
            <person name="Li Y.F."/>
            <person name="Zhong Z.M."/>
            <person name="Liu X."/>
            <person name="Yu X."/>
            <person name="Liu D.K."/>
            <person name="Tu X.D."/>
            <person name="Liu B."/>
            <person name="Hao Y."/>
            <person name="Liao X.Y."/>
            <person name="Jiang Y.T."/>
            <person name="Sun W.H."/>
            <person name="Chen J."/>
            <person name="Chen Y.Q."/>
            <person name="Ai Y."/>
            <person name="Zhai J.W."/>
            <person name="Wu S.S."/>
            <person name="Zhou Z."/>
            <person name="Hsiao Y.Y."/>
            <person name="Wu W.L."/>
            <person name="Chen Y.Y."/>
            <person name="Lin Y.F."/>
            <person name="Hsu J.L."/>
            <person name="Li C.Y."/>
            <person name="Wang Z.W."/>
            <person name="Zhao X."/>
            <person name="Zhong W.Y."/>
            <person name="Ma X.K."/>
            <person name="Ma L."/>
            <person name="Huang J."/>
            <person name="Chen G.Z."/>
            <person name="Huang M.Z."/>
            <person name="Huang L."/>
            <person name="Peng D.H."/>
            <person name="Luo Y.B."/>
            <person name="Zou S.Q."/>
            <person name="Chen S.P."/>
            <person name="Lan S."/>
            <person name="Tsai W.C."/>
            <person name="Van de Peer Y."/>
            <person name="Liu Z.J."/>
        </authorList>
    </citation>
    <scope>NUCLEOTIDE SEQUENCE [LARGE SCALE GENOMIC DNA]</scope>
    <source>
        <strain evidence="2">Lor287</strain>
    </source>
</reference>
<name>A0AAP0BZ65_9ASPA</name>
<evidence type="ECO:0000313" key="2">
    <source>
        <dbReference type="EMBL" id="KAK8954706.1"/>
    </source>
</evidence>
<comment type="caution">
    <text evidence="2">The sequence shown here is derived from an EMBL/GenBank/DDBJ whole genome shotgun (WGS) entry which is preliminary data.</text>
</comment>
<sequence>MNNVVHVPKQAWTGKHAHESPHHPDLASLLPLPLLLSSSSSSSSLSLSLTHAHTHTRARYVYIETEEEEENSFISSSQVEQHCSVLSHSTEDLLQLHIL</sequence>
<organism evidence="2 3">
    <name type="scientific">Platanthera zijinensis</name>
    <dbReference type="NCBI Taxonomy" id="2320716"/>
    <lineage>
        <taxon>Eukaryota</taxon>
        <taxon>Viridiplantae</taxon>
        <taxon>Streptophyta</taxon>
        <taxon>Embryophyta</taxon>
        <taxon>Tracheophyta</taxon>
        <taxon>Spermatophyta</taxon>
        <taxon>Magnoliopsida</taxon>
        <taxon>Liliopsida</taxon>
        <taxon>Asparagales</taxon>
        <taxon>Orchidaceae</taxon>
        <taxon>Orchidoideae</taxon>
        <taxon>Orchideae</taxon>
        <taxon>Orchidinae</taxon>
        <taxon>Platanthera</taxon>
    </lineage>
</organism>
<evidence type="ECO:0000313" key="3">
    <source>
        <dbReference type="Proteomes" id="UP001418222"/>
    </source>
</evidence>
<protein>
    <submittedName>
        <fullName evidence="2">Uncharacterized protein</fullName>
    </submittedName>
</protein>
<evidence type="ECO:0000256" key="1">
    <source>
        <dbReference type="SAM" id="MobiDB-lite"/>
    </source>
</evidence>
<feature type="region of interest" description="Disordered" evidence="1">
    <location>
        <begin position="1"/>
        <end position="24"/>
    </location>
</feature>